<dbReference type="InterPro" id="IPR036249">
    <property type="entry name" value="Thioredoxin-like_sf"/>
</dbReference>
<evidence type="ECO:0000313" key="2">
    <source>
        <dbReference type="EMBL" id="HGT39529.1"/>
    </source>
</evidence>
<proteinExistence type="predicted"/>
<dbReference type="Gene3D" id="2.60.40.10">
    <property type="entry name" value="Immunoglobulins"/>
    <property type="match status" value="1"/>
</dbReference>
<protein>
    <recommendedName>
        <fullName evidence="3">Thioredoxin domain-containing protein</fullName>
    </recommendedName>
</protein>
<dbReference type="SUPFAM" id="SSF52833">
    <property type="entry name" value="Thioredoxin-like"/>
    <property type="match status" value="1"/>
</dbReference>
<organism evidence="2">
    <name type="scientific">Schlesneria paludicola</name>
    <dbReference type="NCBI Taxonomy" id="360056"/>
    <lineage>
        <taxon>Bacteria</taxon>
        <taxon>Pseudomonadati</taxon>
        <taxon>Planctomycetota</taxon>
        <taxon>Planctomycetia</taxon>
        <taxon>Planctomycetales</taxon>
        <taxon>Planctomycetaceae</taxon>
        <taxon>Schlesneria</taxon>
    </lineage>
</organism>
<comment type="caution">
    <text evidence="2">The sequence shown here is derived from an EMBL/GenBank/DDBJ whole genome shotgun (WGS) entry which is preliminary data.</text>
</comment>
<gene>
    <name evidence="2" type="ORF">ENS64_09750</name>
</gene>
<feature type="region of interest" description="Disordered" evidence="1">
    <location>
        <begin position="26"/>
        <end position="55"/>
    </location>
</feature>
<evidence type="ECO:0000256" key="1">
    <source>
        <dbReference type="SAM" id="MobiDB-lite"/>
    </source>
</evidence>
<sequence length="714" mass="77801">MRLPLAGLAVGMALCWTCGCQQSTQTGTADGDETGKATVSDAGQDSGTTQNGGRGRTLRLRANVDAYPGKWALILPEALPDRSGNMTYREICLALLEFVESKDGSGLTGNVLATVEPDRLKLEFERLAVDGPRIEFVLHGTTTMEFRGALKDSLVRGSLAAPTAPEDGIKPALLKPTEEDSFRGWDPFPFAPGIDIFSQAIQQKDQPASMLRAAQKLRGNPLSLVAYQGILGRLHQFPQLDEAQLREIMDGYAESAALWGPSLEWQARMNAAAGVTSLRRFPKLARDLVDRVTDRPADYLQTWDNVLKHLREQVQIDLALEKMQSADEAVQAEGFAELQERLPLQRYNPEILGALGEFAHRKGQLDLAEQYLGDIVALPILENMWLQSRQGQPPGELTPRERLLKIREERQLGPEGLDAFLEDVYRRRIAELLDQARTSGPEPVAADAIRRTVLVELFTGTECPPCVAADLAALVLRETYAPSQVIVLQFHQHIPGPDPLCNQDSEDRFAYYEGQGTPTLVVDGGASPPVGGVLQHVSRVYAAIREAVDRRLTTPTDVVISATAETTDGQLHVQVAVEGVPDDRLDKVRLRLALVEDTVHYAAANGVREHHGVVREMLGGAKGTGAKSGKLGYSVVLPVAEIKQHLVDYLTQFEIGRGITFPDKPLALQPLSLVAWVQDESTQEVLQAAVVPVAGTLELPADSVPSAVNPANKD</sequence>
<dbReference type="PROSITE" id="PS51257">
    <property type="entry name" value="PROKAR_LIPOPROTEIN"/>
    <property type="match status" value="1"/>
</dbReference>
<name>A0A7C4QRW8_9PLAN</name>
<reference evidence="2" key="1">
    <citation type="journal article" date="2020" name="mSystems">
        <title>Genome- and Community-Level Interaction Insights into Carbon Utilization and Element Cycling Functions of Hydrothermarchaeota in Hydrothermal Sediment.</title>
        <authorList>
            <person name="Zhou Z."/>
            <person name="Liu Y."/>
            <person name="Xu W."/>
            <person name="Pan J."/>
            <person name="Luo Z.H."/>
            <person name="Li M."/>
        </authorList>
    </citation>
    <scope>NUCLEOTIDE SEQUENCE [LARGE SCALE GENOMIC DNA]</scope>
    <source>
        <strain evidence="2">SpSt-508</strain>
    </source>
</reference>
<dbReference type="InterPro" id="IPR013783">
    <property type="entry name" value="Ig-like_fold"/>
</dbReference>
<dbReference type="AlphaFoldDB" id="A0A7C4QRW8"/>
<evidence type="ECO:0008006" key="3">
    <source>
        <dbReference type="Google" id="ProtNLM"/>
    </source>
</evidence>
<accession>A0A7C4QRW8</accession>
<dbReference type="EMBL" id="DSVQ01000012">
    <property type="protein sequence ID" value="HGT39529.1"/>
    <property type="molecule type" value="Genomic_DNA"/>
</dbReference>